<evidence type="ECO:0000313" key="2">
    <source>
        <dbReference type="Proteomes" id="UP000541444"/>
    </source>
</evidence>
<dbReference type="AlphaFoldDB" id="A0A7J7MD02"/>
<gene>
    <name evidence="1" type="ORF">GIB67_004594</name>
</gene>
<sequence>MDGSYSRLSRALGELEGSLCVLDYHGDNSGHCINVWKMKEYGVKESWTKYLCITSFTCPSIGYNFQR</sequence>
<evidence type="ECO:0008006" key="3">
    <source>
        <dbReference type="Google" id="ProtNLM"/>
    </source>
</evidence>
<name>A0A7J7MD02_9MAGN</name>
<dbReference type="OrthoDB" id="1194654at2759"/>
<evidence type="ECO:0000313" key="1">
    <source>
        <dbReference type="EMBL" id="KAF6152765.1"/>
    </source>
</evidence>
<keyword evidence="2" id="KW-1185">Reference proteome</keyword>
<reference evidence="1 2" key="1">
    <citation type="journal article" date="2020" name="IScience">
        <title>Genome Sequencing of the Endangered Kingdonia uniflora (Circaeasteraceae, Ranunculales) Reveals Potential Mechanisms of Evolutionary Specialization.</title>
        <authorList>
            <person name="Sun Y."/>
            <person name="Deng T."/>
            <person name="Zhang A."/>
            <person name="Moore M.J."/>
            <person name="Landis J.B."/>
            <person name="Lin N."/>
            <person name="Zhang H."/>
            <person name="Zhang X."/>
            <person name="Huang J."/>
            <person name="Zhang X."/>
            <person name="Sun H."/>
            <person name="Wang H."/>
        </authorList>
    </citation>
    <scope>NUCLEOTIDE SEQUENCE [LARGE SCALE GENOMIC DNA]</scope>
    <source>
        <strain evidence="1">TB1705</strain>
        <tissue evidence="1">Leaf</tissue>
    </source>
</reference>
<dbReference type="EMBL" id="JACGCM010001609">
    <property type="protein sequence ID" value="KAF6152765.1"/>
    <property type="molecule type" value="Genomic_DNA"/>
</dbReference>
<organism evidence="1 2">
    <name type="scientific">Kingdonia uniflora</name>
    <dbReference type="NCBI Taxonomy" id="39325"/>
    <lineage>
        <taxon>Eukaryota</taxon>
        <taxon>Viridiplantae</taxon>
        <taxon>Streptophyta</taxon>
        <taxon>Embryophyta</taxon>
        <taxon>Tracheophyta</taxon>
        <taxon>Spermatophyta</taxon>
        <taxon>Magnoliopsida</taxon>
        <taxon>Ranunculales</taxon>
        <taxon>Circaeasteraceae</taxon>
        <taxon>Kingdonia</taxon>
    </lineage>
</organism>
<protein>
    <recommendedName>
        <fullName evidence="3">F-box protein</fullName>
    </recommendedName>
</protein>
<accession>A0A7J7MD02</accession>
<proteinExistence type="predicted"/>
<dbReference type="Proteomes" id="UP000541444">
    <property type="component" value="Unassembled WGS sequence"/>
</dbReference>
<comment type="caution">
    <text evidence="1">The sequence shown here is derived from an EMBL/GenBank/DDBJ whole genome shotgun (WGS) entry which is preliminary data.</text>
</comment>